<dbReference type="Proteomes" id="UP000600101">
    <property type="component" value="Unassembled WGS sequence"/>
</dbReference>
<feature type="transmembrane region" description="Helical" evidence="2">
    <location>
        <begin position="12"/>
        <end position="31"/>
    </location>
</feature>
<keyword evidence="2" id="KW-0812">Transmembrane</keyword>
<dbReference type="AlphaFoldDB" id="A0A9X0QYA4"/>
<gene>
    <name evidence="3" type="ORF">H7965_12840</name>
</gene>
<keyword evidence="2" id="KW-0472">Membrane</keyword>
<keyword evidence="4" id="KW-1185">Reference proteome</keyword>
<keyword evidence="2" id="KW-1133">Transmembrane helix</keyword>
<dbReference type="RefSeq" id="WP_186770977.1">
    <property type="nucleotide sequence ID" value="NZ_JACOMF010000013.1"/>
</dbReference>
<evidence type="ECO:0000256" key="2">
    <source>
        <dbReference type="SAM" id="Phobius"/>
    </source>
</evidence>
<evidence type="ECO:0000313" key="4">
    <source>
        <dbReference type="Proteomes" id="UP000600101"/>
    </source>
</evidence>
<name>A0A9X0QYA4_9PROT</name>
<protein>
    <submittedName>
        <fullName evidence="3">Uncharacterized protein</fullName>
    </submittedName>
</protein>
<reference evidence="3" key="1">
    <citation type="submission" date="2020-08" db="EMBL/GenBank/DDBJ databases">
        <authorList>
            <person name="Hu Y."/>
            <person name="Nguyen S.V."/>
            <person name="Li F."/>
            <person name="Fanning S."/>
        </authorList>
    </citation>
    <scope>NUCLEOTIDE SEQUENCE</scope>
    <source>
        <strain evidence="3">SYSU D8009</strain>
    </source>
</reference>
<feature type="region of interest" description="Disordered" evidence="1">
    <location>
        <begin position="66"/>
        <end position="87"/>
    </location>
</feature>
<organism evidence="3 4">
    <name type="scientific">Siccirubricoccus deserti</name>
    <dbReference type="NCBI Taxonomy" id="2013562"/>
    <lineage>
        <taxon>Bacteria</taxon>
        <taxon>Pseudomonadati</taxon>
        <taxon>Pseudomonadota</taxon>
        <taxon>Alphaproteobacteria</taxon>
        <taxon>Acetobacterales</taxon>
        <taxon>Roseomonadaceae</taxon>
        <taxon>Siccirubricoccus</taxon>
    </lineage>
</organism>
<evidence type="ECO:0000256" key="1">
    <source>
        <dbReference type="SAM" id="MobiDB-lite"/>
    </source>
</evidence>
<comment type="caution">
    <text evidence="3">The sequence shown here is derived from an EMBL/GenBank/DDBJ whole genome shotgun (WGS) entry which is preliminary data.</text>
</comment>
<proteinExistence type="predicted"/>
<evidence type="ECO:0000313" key="3">
    <source>
        <dbReference type="EMBL" id="MBC4016206.1"/>
    </source>
</evidence>
<accession>A0A9X0QYA4</accession>
<sequence length="87" mass="9711">MHPIMLHIREHLWLWVAGFSLLGLCLLLLRLATPGAFAFMIVGVVIMLKSQGTDLLAIITEDPLMQDEEPADSSTEALTERAREPVR</sequence>
<dbReference type="EMBL" id="JACOMF010000013">
    <property type="protein sequence ID" value="MBC4016206.1"/>
    <property type="molecule type" value="Genomic_DNA"/>
</dbReference>
<feature type="compositionally biased region" description="Basic and acidic residues" evidence="1">
    <location>
        <begin position="78"/>
        <end position="87"/>
    </location>
</feature>